<dbReference type="Gene3D" id="3.50.50.60">
    <property type="entry name" value="FAD/NAD(P)-binding domain"/>
    <property type="match status" value="1"/>
</dbReference>
<dbReference type="SUPFAM" id="SSF51905">
    <property type="entry name" value="FAD/NAD(P)-binding domain"/>
    <property type="match status" value="1"/>
</dbReference>
<dbReference type="Pfam" id="PF00890">
    <property type="entry name" value="FAD_binding_2"/>
    <property type="match status" value="1"/>
</dbReference>
<name>A0ABV2WRK2_9NOCA</name>
<feature type="domain" description="FAD-dependent oxidoreductase 2 FAD-binding" evidence="5">
    <location>
        <begin position="21"/>
        <end position="464"/>
    </location>
</feature>
<dbReference type="RefSeq" id="WP_356958040.1">
    <property type="nucleotide sequence ID" value="NZ_JBEYBD010000011.1"/>
</dbReference>
<comment type="caution">
    <text evidence="6">The sequence shown here is derived from an EMBL/GenBank/DDBJ whole genome shotgun (WGS) entry which is preliminary data.</text>
</comment>
<dbReference type="InterPro" id="IPR050315">
    <property type="entry name" value="FAD-oxidoreductase_2"/>
</dbReference>
<evidence type="ECO:0000256" key="4">
    <source>
        <dbReference type="ARBA" id="ARBA00023002"/>
    </source>
</evidence>
<dbReference type="PROSITE" id="PS51257">
    <property type="entry name" value="PROKAR_LIPOPROTEIN"/>
    <property type="match status" value="1"/>
</dbReference>
<dbReference type="InterPro" id="IPR027477">
    <property type="entry name" value="Succ_DH/fumarate_Rdtase_cat_sf"/>
</dbReference>
<dbReference type="PANTHER" id="PTHR43400">
    <property type="entry name" value="FUMARATE REDUCTASE"/>
    <property type="match status" value="1"/>
</dbReference>
<proteinExistence type="predicted"/>
<reference evidence="6 7" key="1">
    <citation type="submission" date="2024-06" db="EMBL/GenBank/DDBJ databases">
        <title>The Natural Products Discovery Center: Release of the First 8490 Sequenced Strains for Exploring Actinobacteria Biosynthetic Diversity.</title>
        <authorList>
            <person name="Kalkreuter E."/>
            <person name="Kautsar S.A."/>
            <person name="Yang D."/>
            <person name="Bader C.D."/>
            <person name="Teijaro C.N."/>
            <person name="Fluegel L."/>
            <person name="Davis C.M."/>
            <person name="Simpson J.R."/>
            <person name="Lauterbach L."/>
            <person name="Steele A.D."/>
            <person name="Gui C."/>
            <person name="Meng S."/>
            <person name="Li G."/>
            <person name="Viehrig K."/>
            <person name="Ye F."/>
            <person name="Su P."/>
            <person name="Kiefer A.F."/>
            <person name="Nichols A."/>
            <person name="Cepeda A.J."/>
            <person name="Yan W."/>
            <person name="Fan B."/>
            <person name="Jiang Y."/>
            <person name="Adhikari A."/>
            <person name="Zheng C.-J."/>
            <person name="Schuster L."/>
            <person name="Cowan T.M."/>
            <person name="Smanski M.J."/>
            <person name="Chevrette M.G."/>
            <person name="De Carvalho L.P.S."/>
            <person name="Shen B."/>
        </authorList>
    </citation>
    <scope>NUCLEOTIDE SEQUENCE [LARGE SCALE GENOMIC DNA]</scope>
    <source>
        <strain evidence="6 7">NPDC019708</strain>
    </source>
</reference>
<gene>
    <name evidence="6" type="ORF">ABZ510_16830</name>
</gene>
<organism evidence="6 7">
    <name type="scientific">Nocardia rhamnosiphila</name>
    <dbReference type="NCBI Taxonomy" id="426716"/>
    <lineage>
        <taxon>Bacteria</taxon>
        <taxon>Bacillati</taxon>
        <taxon>Actinomycetota</taxon>
        <taxon>Actinomycetes</taxon>
        <taxon>Mycobacteriales</taxon>
        <taxon>Nocardiaceae</taxon>
        <taxon>Nocardia</taxon>
    </lineage>
</organism>
<sequence length="486" mass="52180">MPRHTSATPDRATQRFGESADVLVLGMGAAGCAAAIAAHDAGARVLLLEKTDPAHAGGNTRVSGGAWFHHENPMRAAAYLRALCCDRPLPEPIVQVWAEHTQMVSAWIESLGGRVAPNGDYRAEYPELDGSDCYGGYRCVDGVLGDRRLFELLLAAVSDRGIEVVYSSPGRELITDPSSGAVVGVVTDSGERIGARRGVVLATGGFEGDPEMLSHYLGLTDVPLWGSAAATGDGHRMAQRVGADFWHMDNMMAVNGIRPPGDRHGFFAMFLHAKGFLWVDESGHRFVDECVPTGHGQARINGRYELHPHRPMHVIFDERTRRAGPISPSAAIMPVGWKVLMDGYQWSGNNQAEVDNGWIHRADTPAELATLLGVPPAALEATVERYNSACAAGFDDAWGRAPGTMVALHEPPFYAYTAGPLLAWTNGGPRRDEHARVLDPSGSVIPGLYAAGTVSSTYSWAKDGGFHIADAIVFGRIAGRHAAHRR</sequence>
<accession>A0ABV2WRK2</accession>
<evidence type="ECO:0000313" key="7">
    <source>
        <dbReference type="Proteomes" id="UP001550628"/>
    </source>
</evidence>
<dbReference type="Proteomes" id="UP001550628">
    <property type="component" value="Unassembled WGS sequence"/>
</dbReference>
<evidence type="ECO:0000259" key="5">
    <source>
        <dbReference type="Pfam" id="PF00890"/>
    </source>
</evidence>
<keyword evidence="2" id="KW-0285">Flavoprotein</keyword>
<dbReference type="InterPro" id="IPR003953">
    <property type="entry name" value="FAD-dep_OxRdtase_2_FAD-bd"/>
</dbReference>
<dbReference type="InterPro" id="IPR036188">
    <property type="entry name" value="FAD/NAD-bd_sf"/>
</dbReference>
<dbReference type="SUPFAM" id="SSF56425">
    <property type="entry name" value="Succinate dehydrogenase/fumarate reductase flavoprotein, catalytic domain"/>
    <property type="match status" value="1"/>
</dbReference>
<dbReference type="EMBL" id="JBEYBF010000010">
    <property type="protein sequence ID" value="MEU1953518.1"/>
    <property type="molecule type" value="Genomic_DNA"/>
</dbReference>
<evidence type="ECO:0000256" key="2">
    <source>
        <dbReference type="ARBA" id="ARBA00022630"/>
    </source>
</evidence>
<protein>
    <submittedName>
        <fullName evidence="6">FAD-dependent oxidoreductase</fullName>
    </submittedName>
</protein>
<dbReference type="PANTHER" id="PTHR43400:SF10">
    <property type="entry name" value="3-OXOSTEROID 1-DEHYDROGENASE"/>
    <property type="match status" value="1"/>
</dbReference>
<evidence type="ECO:0000313" key="6">
    <source>
        <dbReference type="EMBL" id="MEU1953518.1"/>
    </source>
</evidence>
<evidence type="ECO:0000256" key="3">
    <source>
        <dbReference type="ARBA" id="ARBA00022827"/>
    </source>
</evidence>
<keyword evidence="7" id="KW-1185">Reference proteome</keyword>
<dbReference type="Gene3D" id="3.90.700.10">
    <property type="entry name" value="Succinate dehydrogenase/fumarate reductase flavoprotein, catalytic domain"/>
    <property type="match status" value="1"/>
</dbReference>
<comment type="cofactor">
    <cofactor evidence="1">
        <name>FAD</name>
        <dbReference type="ChEBI" id="CHEBI:57692"/>
    </cofactor>
</comment>
<keyword evidence="3" id="KW-0274">FAD</keyword>
<evidence type="ECO:0000256" key="1">
    <source>
        <dbReference type="ARBA" id="ARBA00001974"/>
    </source>
</evidence>
<keyword evidence="4" id="KW-0560">Oxidoreductase</keyword>